<evidence type="ECO:0000256" key="5">
    <source>
        <dbReference type="SAM" id="Phobius"/>
    </source>
</evidence>
<dbReference type="InterPro" id="IPR052902">
    <property type="entry name" value="ABC-2_transporter"/>
</dbReference>
<feature type="transmembrane region" description="Helical" evidence="5">
    <location>
        <begin position="145"/>
        <end position="170"/>
    </location>
</feature>
<proteinExistence type="predicted"/>
<organism evidence="7 8">
    <name type="scientific">Tsukamurella asaccharolytica</name>
    <dbReference type="NCBI Taxonomy" id="2592067"/>
    <lineage>
        <taxon>Bacteria</taxon>
        <taxon>Bacillati</taxon>
        <taxon>Actinomycetota</taxon>
        <taxon>Actinomycetes</taxon>
        <taxon>Mycobacteriales</taxon>
        <taxon>Tsukamurellaceae</taxon>
        <taxon>Tsukamurella</taxon>
    </lineage>
</organism>
<dbReference type="PANTHER" id="PTHR43027">
    <property type="entry name" value="DOXORUBICIN RESISTANCE ABC TRANSPORTER PERMEASE PROTEIN DRRC-RELATED"/>
    <property type="match status" value="1"/>
</dbReference>
<keyword evidence="8" id="KW-1185">Reference proteome</keyword>
<keyword evidence="2 5" id="KW-0812">Transmembrane</keyword>
<evidence type="ECO:0000256" key="2">
    <source>
        <dbReference type="ARBA" id="ARBA00022692"/>
    </source>
</evidence>
<evidence type="ECO:0000256" key="3">
    <source>
        <dbReference type="ARBA" id="ARBA00022989"/>
    </source>
</evidence>
<dbReference type="Proteomes" id="UP000317291">
    <property type="component" value="Unassembled WGS sequence"/>
</dbReference>
<feature type="transmembrane region" description="Helical" evidence="5">
    <location>
        <begin position="39"/>
        <end position="58"/>
    </location>
</feature>
<reference evidence="7 8" key="1">
    <citation type="submission" date="2019-06" db="EMBL/GenBank/DDBJ databases">
        <title>Tsukamurella conjunctivitidis sp. nov., Tsukamurella assacharolytica sp. nov. and Tsukamurella sputae sp. nov. isolated from patients with conjunctivitis, bacteraemia (lymphoma) and respiratory infection (sputum) in Hong Kong.</title>
        <authorList>
            <person name="Teng J.L.L."/>
            <person name="Lee H.H."/>
            <person name="Fong J.Y.H."/>
            <person name="Fok K.M.N."/>
            <person name="Lau S.K.P."/>
            <person name="Woo P.C.Y."/>
        </authorList>
    </citation>
    <scope>NUCLEOTIDE SEQUENCE [LARGE SCALE GENOMIC DNA]</scope>
    <source>
        <strain evidence="7 8">HKU71</strain>
    </source>
</reference>
<dbReference type="OrthoDB" id="3214063at2"/>
<keyword evidence="4 5" id="KW-0472">Membrane</keyword>
<feature type="transmembrane region" description="Helical" evidence="5">
    <location>
        <begin position="70"/>
        <end position="94"/>
    </location>
</feature>
<gene>
    <name evidence="7" type="ORF">FK529_00010</name>
</gene>
<evidence type="ECO:0000313" key="7">
    <source>
        <dbReference type="EMBL" id="TWS21049.1"/>
    </source>
</evidence>
<dbReference type="PANTHER" id="PTHR43027:SF2">
    <property type="entry name" value="TRANSPORT PERMEASE PROTEIN"/>
    <property type="match status" value="1"/>
</dbReference>
<dbReference type="GO" id="GO:0016020">
    <property type="term" value="C:membrane"/>
    <property type="evidence" value="ECO:0007669"/>
    <property type="project" value="UniProtKB-SubCell"/>
</dbReference>
<dbReference type="GO" id="GO:0140359">
    <property type="term" value="F:ABC-type transporter activity"/>
    <property type="evidence" value="ECO:0007669"/>
    <property type="project" value="InterPro"/>
</dbReference>
<feature type="transmembrane region" description="Helical" evidence="5">
    <location>
        <begin position="115"/>
        <end position="139"/>
    </location>
</feature>
<accession>A0A5C5RDD0</accession>
<evidence type="ECO:0000259" key="6">
    <source>
        <dbReference type="Pfam" id="PF01061"/>
    </source>
</evidence>
<evidence type="ECO:0000313" key="8">
    <source>
        <dbReference type="Proteomes" id="UP000317291"/>
    </source>
</evidence>
<sequence>MTADTSAATAATPAVGYGRHPLRALAHAEFLQFRRNKTLLFMGTVFPIGMPLLLYFLARGDQAPKPLGVAITMEMFAVFALLFVQYYSVLSMVTTRRSEGVLKRLRTGESSDLQILAAPAVPGIALTLLGAAIVAGAVYGTGGPLPVNALLMLFALAAGLVIFTLLALATSAMTKNAEAAQITSMPVMVISMVGMANIRQILPDRLALIADWTPFAAISDLIRLGQAGLAPGAPDDAAPLGFAATFGETGRPLATLAVWTLIALFLAKKWFRWDDRG</sequence>
<comment type="subcellular location">
    <subcellularLocation>
        <location evidence="1">Membrane</location>
        <topology evidence="1">Multi-pass membrane protein</topology>
    </subcellularLocation>
</comment>
<dbReference type="EMBL" id="VIGW01000001">
    <property type="protein sequence ID" value="TWS21049.1"/>
    <property type="molecule type" value="Genomic_DNA"/>
</dbReference>
<dbReference type="InterPro" id="IPR013525">
    <property type="entry name" value="ABC2_TM"/>
</dbReference>
<keyword evidence="3 5" id="KW-1133">Transmembrane helix</keyword>
<name>A0A5C5RDD0_9ACTN</name>
<dbReference type="RefSeq" id="WP_146558369.1">
    <property type="nucleotide sequence ID" value="NZ_VIGW01000001.1"/>
</dbReference>
<comment type="caution">
    <text evidence="7">The sequence shown here is derived from an EMBL/GenBank/DDBJ whole genome shotgun (WGS) entry which is preliminary data.</text>
</comment>
<protein>
    <submittedName>
        <fullName evidence="7">ABC transporter permease</fullName>
    </submittedName>
</protein>
<evidence type="ECO:0000256" key="1">
    <source>
        <dbReference type="ARBA" id="ARBA00004141"/>
    </source>
</evidence>
<dbReference type="Pfam" id="PF01061">
    <property type="entry name" value="ABC2_membrane"/>
    <property type="match status" value="1"/>
</dbReference>
<evidence type="ECO:0000256" key="4">
    <source>
        <dbReference type="ARBA" id="ARBA00023136"/>
    </source>
</evidence>
<feature type="domain" description="ABC-2 type transporter transmembrane" evidence="6">
    <location>
        <begin position="22"/>
        <end position="221"/>
    </location>
</feature>
<dbReference type="AlphaFoldDB" id="A0A5C5RDD0"/>